<dbReference type="EMBL" id="DSPX01000097">
    <property type="protein sequence ID" value="HGG00937.1"/>
    <property type="molecule type" value="Genomic_DNA"/>
</dbReference>
<comment type="caution">
    <text evidence="1">The sequence shown here is derived from an EMBL/GenBank/DDBJ whole genome shotgun (WGS) entry which is preliminary data.</text>
</comment>
<protein>
    <submittedName>
        <fullName evidence="1">Competence protein ComFB</fullName>
    </submittedName>
</protein>
<reference evidence="1" key="1">
    <citation type="journal article" date="2020" name="mSystems">
        <title>Genome- and Community-Level Interaction Insights into Carbon Utilization and Element Cycling Functions of Hydrothermarchaeota in Hydrothermal Sediment.</title>
        <authorList>
            <person name="Zhou Z."/>
            <person name="Liu Y."/>
            <person name="Xu W."/>
            <person name="Pan J."/>
            <person name="Luo Z.H."/>
            <person name="Li M."/>
        </authorList>
    </citation>
    <scope>NUCLEOTIDE SEQUENCE [LARGE SCALE GENOMIC DNA]</scope>
    <source>
        <strain evidence="1">SpSt-374</strain>
    </source>
</reference>
<accession>A0A7C3VJK7</accession>
<evidence type="ECO:0000313" key="1">
    <source>
        <dbReference type="EMBL" id="HGG00937.1"/>
    </source>
</evidence>
<gene>
    <name evidence="1" type="ORF">ENR15_09865</name>
</gene>
<dbReference type="InterPro" id="IPR019657">
    <property type="entry name" value="ComFB"/>
</dbReference>
<proteinExistence type="predicted"/>
<sequence length="184" mass="20345">MSIERIVEQALQDGYLTPAMEAEVGRICNTASELSIEEYMSLDRLMGALLTGEVVVLPRKQFINVMEELVLSEAIARVAEIEATSDRTLDVGDIAAYALNRLPPLYATTEEGANFQRSRAKEELQDLIAQKVDEAIARSLDRPEFFPERQVLGKSSQGDVLSGLSKMLEAIAPSYEPQPNSQNK</sequence>
<dbReference type="AlphaFoldDB" id="A0A7C3VJK7"/>
<organism evidence="1">
    <name type="scientific">Planktothricoides sp. SpSt-374</name>
    <dbReference type="NCBI Taxonomy" id="2282167"/>
    <lineage>
        <taxon>Bacteria</taxon>
        <taxon>Bacillati</taxon>
        <taxon>Cyanobacteriota</taxon>
        <taxon>Cyanophyceae</taxon>
        <taxon>Oscillatoriophycideae</taxon>
        <taxon>Oscillatoriales</taxon>
        <taxon>Oscillatoriaceae</taxon>
        <taxon>Planktothricoides</taxon>
    </lineage>
</organism>
<name>A0A7C3VJK7_9CYAN</name>
<dbReference type="Pfam" id="PF10719">
    <property type="entry name" value="ComFB"/>
    <property type="match status" value="1"/>
</dbReference>